<reference evidence="1 2" key="1">
    <citation type="submission" date="2016-08" db="EMBL/GenBank/DDBJ databases">
        <title>Draft genome of Fabibacter sp. strain SK-8.</title>
        <authorList>
            <person name="Wong S.-K."/>
            <person name="Hamasaki K."/>
            <person name="Yoshizawa S."/>
        </authorList>
    </citation>
    <scope>NUCLEOTIDE SEQUENCE [LARGE SCALE GENOMIC DNA]</scope>
    <source>
        <strain evidence="1 2">SK-8</strain>
    </source>
</reference>
<protein>
    <submittedName>
        <fullName evidence="1">Uncharacterized protein</fullName>
    </submittedName>
</protein>
<proteinExistence type="predicted"/>
<dbReference type="EMBL" id="MDGQ01000003">
    <property type="protein sequence ID" value="OEK06242.1"/>
    <property type="molecule type" value="Genomic_DNA"/>
</dbReference>
<gene>
    <name evidence="1" type="ORF">BFP71_00780</name>
</gene>
<evidence type="ECO:0000313" key="1">
    <source>
        <dbReference type="EMBL" id="OEK06242.1"/>
    </source>
</evidence>
<dbReference type="STRING" id="1563681.BFP71_00780"/>
<accession>A0A1E5T4D7</accession>
<dbReference type="Proteomes" id="UP000095552">
    <property type="component" value="Unassembled WGS sequence"/>
</dbReference>
<keyword evidence="2" id="KW-1185">Reference proteome</keyword>
<name>A0A1E5T4D7_9BACT</name>
<evidence type="ECO:0000313" key="2">
    <source>
        <dbReference type="Proteomes" id="UP000095552"/>
    </source>
</evidence>
<sequence length="240" mass="28001">MTRKPNFRFNWKYALGETLLIFIGISLAFALQQWANKENERKKGLEYLKVFQLELTKNIRVIDNHVIRTKNDLENLIHYIELFNSDTAQKIRQPDITKMIESLGPPYFEDLAISSYQDIVSSGGTEFIKDGEIRRKIIQYGVFLSEYNSRAESSMEGWSETISPYFQAHANLGQMNFKRGIKLNISSDLFQNDKKAFVQNRKFTNILRAQIIQQDNLIQYASFVSDSLTKFNTLIQNYIK</sequence>
<dbReference type="OrthoDB" id="1427364at2"/>
<dbReference type="AlphaFoldDB" id="A0A1E5T4D7"/>
<comment type="caution">
    <text evidence="1">The sequence shown here is derived from an EMBL/GenBank/DDBJ whole genome shotgun (WGS) entry which is preliminary data.</text>
</comment>
<dbReference type="RefSeq" id="WP_069833554.1">
    <property type="nucleotide sequence ID" value="NZ_MDGQ01000003.1"/>
</dbReference>
<organism evidence="1 2">
    <name type="scientific">Roseivirga misakiensis</name>
    <dbReference type="NCBI Taxonomy" id="1563681"/>
    <lineage>
        <taxon>Bacteria</taxon>
        <taxon>Pseudomonadati</taxon>
        <taxon>Bacteroidota</taxon>
        <taxon>Cytophagia</taxon>
        <taxon>Cytophagales</taxon>
        <taxon>Roseivirgaceae</taxon>
        <taxon>Roseivirga</taxon>
    </lineage>
</organism>